<dbReference type="InterPro" id="IPR016169">
    <property type="entry name" value="FAD-bd_PCMH_sub2"/>
</dbReference>
<evidence type="ECO:0000313" key="5">
    <source>
        <dbReference type="EMBL" id="GAA1239572.1"/>
    </source>
</evidence>
<comment type="caution">
    <text evidence="5">The sequence shown here is derived from an EMBL/GenBank/DDBJ whole genome shotgun (WGS) entry which is preliminary data.</text>
</comment>
<dbReference type="SMART" id="SM01092">
    <property type="entry name" value="CO_deh_flav_C"/>
    <property type="match status" value="1"/>
</dbReference>
<feature type="domain" description="FAD-binding PCMH-type" evidence="4">
    <location>
        <begin position="3"/>
        <end position="176"/>
    </location>
</feature>
<evidence type="ECO:0000256" key="2">
    <source>
        <dbReference type="ARBA" id="ARBA00022827"/>
    </source>
</evidence>
<reference evidence="5 6" key="1">
    <citation type="journal article" date="2019" name="Int. J. Syst. Evol. Microbiol.">
        <title>The Global Catalogue of Microorganisms (GCM) 10K type strain sequencing project: providing services to taxonomists for standard genome sequencing and annotation.</title>
        <authorList>
            <consortium name="The Broad Institute Genomics Platform"/>
            <consortium name="The Broad Institute Genome Sequencing Center for Infectious Disease"/>
            <person name="Wu L."/>
            <person name="Ma J."/>
        </authorList>
    </citation>
    <scope>NUCLEOTIDE SEQUENCE [LARGE SCALE GENOMIC DNA]</scope>
    <source>
        <strain evidence="5 6">JCM 13023</strain>
    </source>
</reference>
<dbReference type="InterPro" id="IPR005107">
    <property type="entry name" value="CO_DH_flav_C"/>
</dbReference>
<dbReference type="InterPro" id="IPR051312">
    <property type="entry name" value="Diverse_Substr_Oxidored"/>
</dbReference>
<protein>
    <submittedName>
        <fullName evidence="5">FAD binding domain-containing protein</fullName>
    </submittedName>
</protein>
<dbReference type="InterPro" id="IPR002346">
    <property type="entry name" value="Mopterin_DH_FAD-bd"/>
</dbReference>
<keyword evidence="3" id="KW-0560">Oxidoreductase</keyword>
<dbReference type="PROSITE" id="PS51387">
    <property type="entry name" value="FAD_PCMH"/>
    <property type="match status" value="1"/>
</dbReference>
<evidence type="ECO:0000256" key="1">
    <source>
        <dbReference type="ARBA" id="ARBA00022630"/>
    </source>
</evidence>
<name>A0ABN1W859_9PSEU</name>
<dbReference type="PANTHER" id="PTHR42659">
    <property type="entry name" value="XANTHINE DEHYDROGENASE SUBUNIT C-RELATED"/>
    <property type="match status" value="1"/>
</dbReference>
<dbReference type="SUPFAM" id="SSF56176">
    <property type="entry name" value="FAD-binding/transporter-associated domain-like"/>
    <property type="match status" value="1"/>
</dbReference>
<dbReference type="InterPro" id="IPR036318">
    <property type="entry name" value="FAD-bd_PCMH-like_sf"/>
</dbReference>
<proteinExistence type="predicted"/>
<evidence type="ECO:0000256" key="3">
    <source>
        <dbReference type="ARBA" id="ARBA00023002"/>
    </source>
</evidence>
<gene>
    <name evidence="5" type="ORF">GCM10009676_25350</name>
</gene>
<dbReference type="PANTHER" id="PTHR42659:SF2">
    <property type="entry name" value="XANTHINE DEHYDROGENASE SUBUNIT C-RELATED"/>
    <property type="match status" value="1"/>
</dbReference>
<keyword evidence="2" id="KW-0274">FAD</keyword>
<dbReference type="Gene3D" id="3.30.390.50">
    <property type="entry name" value="CO dehydrogenase flavoprotein, C-terminal domain"/>
    <property type="match status" value="1"/>
</dbReference>
<keyword evidence="1" id="KW-0285">Flavoprotein</keyword>
<dbReference type="Pfam" id="PF00941">
    <property type="entry name" value="FAD_binding_5"/>
    <property type="match status" value="1"/>
</dbReference>
<dbReference type="SUPFAM" id="SSF55447">
    <property type="entry name" value="CO dehydrogenase flavoprotein C-terminal domain-like"/>
    <property type="match status" value="1"/>
</dbReference>
<dbReference type="RefSeq" id="WP_253862380.1">
    <property type="nucleotide sequence ID" value="NZ_BAAALN010000006.1"/>
</dbReference>
<organism evidence="5 6">
    <name type="scientific">Prauserella halophila</name>
    <dbReference type="NCBI Taxonomy" id="185641"/>
    <lineage>
        <taxon>Bacteria</taxon>
        <taxon>Bacillati</taxon>
        <taxon>Actinomycetota</taxon>
        <taxon>Actinomycetes</taxon>
        <taxon>Pseudonocardiales</taxon>
        <taxon>Pseudonocardiaceae</taxon>
        <taxon>Prauserella</taxon>
    </lineage>
</organism>
<dbReference type="Gene3D" id="3.30.465.10">
    <property type="match status" value="1"/>
</dbReference>
<dbReference type="InterPro" id="IPR016166">
    <property type="entry name" value="FAD-bd_PCMH"/>
</dbReference>
<accession>A0ABN1W859</accession>
<dbReference type="Proteomes" id="UP001500653">
    <property type="component" value="Unassembled WGS sequence"/>
</dbReference>
<keyword evidence="6" id="KW-1185">Reference proteome</keyword>
<dbReference type="Pfam" id="PF03450">
    <property type="entry name" value="CO_deh_flav_C"/>
    <property type="match status" value="1"/>
</dbReference>
<dbReference type="EMBL" id="BAAALN010000006">
    <property type="protein sequence ID" value="GAA1239572.1"/>
    <property type="molecule type" value="Genomic_DNA"/>
</dbReference>
<dbReference type="InterPro" id="IPR036683">
    <property type="entry name" value="CO_DH_flav_C_dom_sf"/>
</dbReference>
<sequence length="286" mass="29882">MSTTVAPGEVHLATSLAEATAMLADLGKDGEAVAGGTWTMRALQRHVTPRHGYIALKRLPELHGFEPGDAVDLGALMTHSELAAIDAGPAFECVRSAARESAFPQVRNVATVGGNIRAIGFAEADLVPALLAAEAQLKLHSPGGNEVVGLVDYLAGRETRPAGEIITRVQIPTPSNRRSAFERLTVRTTGEYPIVNVAVSADIADGVVRMARIAVGSVEPVAKLCAAATELIGRPADDVTAMKAVGEAAAAELNARDGRDAPGWYRTSVLPTLIQRALARLATDSN</sequence>
<evidence type="ECO:0000259" key="4">
    <source>
        <dbReference type="PROSITE" id="PS51387"/>
    </source>
</evidence>
<evidence type="ECO:0000313" key="6">
    <source>
        <dbReference type="Proteomes" id="UP001500653"/>
    </source>
</evidence>